<organism evidence="1 2">
    <name type="scientific">Plebeiibacterium sediminum</name>
    <dbReference type="NCBI Taxonomy" id="2992112"/>
    <lineage>
        <taxon>Bacteria</taxon>
        <taxon>Pseudomonadati</taxon>
        <taxon>Bacteroidota</taxon>
        <taxon>Bacteroidia</taxon>
        <taxon>Marinilabiliales</taxon>
        <taxon>Marinilabiliaceae</taxon>
        <taxon>Plebeiibacterium</taxon>
    </lineage>
</organism>
<dbReference type="Proteomes" id="UP001209229">
    <property type="component" value="Unassembled WGS sequence"/>
</dbReference>
<keyword evidence="2" id="KW-1185">Reference proteome</keyword>
<comment type="caution">
    <text evidence="1">The sequence shown here is derived from an EMBL/GenBank/DDBJ whole genome shotgun (WGS) entry which is preliminary data.</text>
</comment>
<proteinExistence type="predicted"/>
<name>A0AAE3M532_9BACT</name>
<dbReference type="EMBL" id="JAPDPJ010000026">
    <property type="protein sequence ID" value="MCW3787223.1"/>
    <property type="molecule type" value="Genomic_DNA"/>
</dbReference>
<dbReference type="AlphaFoldDB" id="A0AAE3M532"/>
<reference evidence="1" key="1">
    <citation type="submission" date="2022-10" db="EMBL/GenBank/DDBJ databases">
        <authorList>
            <person name="Yu W.X."/>
        </authorList>
    </citation>
    <scope>NUCLEOTIDE SEQUENCE</scope>
    <source>
        <strain evidence="1">AAT</strain>
    </source>
</reference>
<protein>
    <submittedName>
        <fullName evidence="1">Uncharacterized protein</fullName>
    </submittedName>
</protein>
<gene>
    <name evidence="1" type="ORF">OM075_12140</name>
</gene>
<evidence type="ECO:0000313" key="1">
    <source>
        <dbReference type="EMBL" id="MCW3787223.1"/>
    </source>
</evidence>
<evidence type="ECO:0000313" key="2">
    <source>
        <dbReference type="Proteomes" id="UP001209229"/>
    </source>
</evidence>
<dbReference type="RefSeq" id="WP_301190788.1">
    <property type="nucleotide sequence ID" value="NZ_JAPDPJ010000026.1"/>
</dbReference>
<accession>A0AAE3M532</accession>
<sequence>MKRVIYIWLIASTILLSNGCIDISWPDPEPAPTPEIIKICYEIIDEENGNIINDAYVSLNIKRMPSGAYYTYTNPEEENGVYCFSIKETSVIQGLFVGAKDYKTICWYPYRPGIVKMKHLGYLKIHIKNISPYNDRDVVWVTTKPTSSCMTEVMLNYDGQLIDTVIVRHIPPGKASISWTWWKNSTRYESDTHEIEVESRDTSYFEINY</sequence>